<evidence type="ECO:0000313" key="3">
    <source>
        <dbReference type="Proteomes" id="UP001283361"/>
    </source>
</evidence>
<accession>A0AAE0ZWY6</accession>
<keyword evidence="3" id="KW-1185">Reference proteome</keyword>
<organism evidence="2 3">
    <name type="scientific">Elysia crispata</name>
    <name type="common">lettuce slug</name>
    <dbReference type="NCBI Taxonomy" id="231223"/>
    <lineage>
        <taxon>Eukaryota</taxon>
        <taxon>Metazoa</taxon>
        <taxon>Spiralia</taxon>
        <taxon>Lophotrochozoa</taxon>
        <taxon>Mollusca</taxon>
        <taxon>Gastropoda</taxon>
        <taxon>Heterobranchia</taxon>
        <taxon>Euthyneura</taxon>
        <taxon>Panpulmonata</taxon>
        <taxon>Sacoglossa</taxon>
        <taxon>Placobranchoidea</taxon>
        <taxon>Plakobranchidae</taxon>
        <taxon>Elysia</taxon>
    </lineage>
</organism>
<feature type="region of interest" description="Disordered" evidence="1">
    <location>
        <begin position="1"/>
        <end position="20"/>
    </location>
</feature>
<gene>
    <name evidence="2" type="ORF">RRG08_047838</name>
</gene>
<evidence type="ECO:0000256" key="1">
    <source>
        <dbReference type="SAM" id="MobiDB-lite"/>
    </source>
</evidence>
<dbReference type="AlphaFoldDB" id="A0AAE0ZWY6"/>
<dbReference type="Proteomes" id="UP001283361">
    <property type="component" value="Unassembled WGS sequence"/>
</dbReference>
<protein>
    <submittedName>
        <fullName evidence="2">Uncharacterized protein</fullName>
    </submittedName>
</protein>
<sequence>MSGIVMSKTLANKTNQNVRDRNDASLSLQQPANELLQLSLNCIYCFFLDTTQKFNESTRITELLLE</sequence>
<name>A0AAE0ZWY6_9GAST</name>
<dbReference type="EMBL" id="JAWDGP010003107">
    <property type="protein sequence ID" value="KAK3777218.1"/>
    <property type="molecule type" value="Genomic_DNA"/>
</dbReference>
<comment type="caution">
    <text evidence="2">The sequence shown here is derived from an EMBL/GenBank/DDBJ whole genome shotgun (WGS) entry which is preliminary data.</text>
</comment>
<reference evidence="2" key="1">
    <citation type="journal article" date="2023" name="G3 (Bethesda)">
        <title>A reference genome for the long-term kleptoplast-retaining sea slug Elysia crispata morphotype clarki.</title>
        <authorList>
            <person name="Eastman K.E."/>
            <person name="Pendleton A.L."/>
            <person name="Shaikh M.A."/>
            <person name="Suttiyut T."/>
            <person name="Ogas R."/>
            <person name="Tomko P."/>
            <person name="Gavelis G."/>
            <person name="Widhalm J.R."/>
            <person name="Wisecaver J.H."/>
        </authorList>
    </citation>
    <scope>NUCLEOTIDE SEQUENCE</scope>
    <source>
        <strain evidence="2">ECLA1</strain>
    </source>
</reference>
<evidence type="ECO:0000313" key="2">
    <source>
        <dbReference type="EMBL" id="KAK3777218.1"/>
    </source>
</evidence>
<proteinExistence type="predicted"/>